<accession>A0AAW8D5W1</accession>
<name>A0AAW8D5W1_9BURK</name>
<organism evidence="2 3">
    <name type="scientific">Variovorax boronicumulans</name>
    <dbReference type="NCBI Taxonomy" id="436515"/>
    <lineage>
        <taxon>Bacteria</taxon>
        <taxon>Pseudomonadati</taxon>
        <taxon>Pseudomonadota</taxon>
        <taxon>Betaproteobacteria</taxon>
        <taxon>Burkholderiales</taxon>
        <taxon>Comamonadaceae</taxon>
        <taxon>Variovorax</taxon>
    </lineage>
</organism>
<feature type="compositionally biased region" description="Acidic residues" evidence="1">
    <location>
        <begin position="326"/>
        <end position="339"/>
    </location>
</feature>
<comment type="caution">
    <text evidence="2">The sequence shown here is derived from an EMBL/GenBank/DDBJ whole genome shotgun (WGS) entry which is preliminary data.</text>
</comment>
<dbReference type="InterPro" id="IPR011989">
    <property type="entry name" value="ARM-like"/>
</dbReference>
<dbReference type="RefSeq" id="WP_307686935.1">
    <property type="nucleotide sequence ID" value="NZ_JAUSRD010000020.1"/>
</dbReference>
<dbReference type="SUPFAM" id="SSF48371">
    <property type="entry name" value="ARM repeat"/>
    <property type="match status" value="1"/>
</dbReference>
<evidence type="ECO:0000313" key="3">
    <source>
        <dbReference type="Proteomes" id="UP001242045"/>
    </source>
</evidence>
<evidence type="ECO:0000313" key="2">
    <source>
        <dbReference type="EMBL" id="MDP9896736.1"/>
    </source>
</evidence>
<sequence>MSTVAVARPVLAVVQQHAEDAAVLARTRSVLAGAPQAKLRHLRRLDDRLEAHLDGLRIAGALGAQLCDAALARPGAGEAFVITALALDAEDGERLGKIFALAETLPTLRPGVVDAFAWAPTSALRGITTKLMQSPDAFQRTVGIAACESHGVDAGDVLAASLIDTDVDLRSRALRAAGACGRTDLIAACMAALNDDDPECRFQSAQSLAWLGEQRVAADALNTLMRDCVEYATRAAALAFKLATFEQAAPMFKTLLDKPEGLRTAIRGAGIVGDPQAVAWLIEQMGDPNVARLAGEAFSLMTGADLAWLDLERKPPDGGEGGPTDDPADDDVSLEEDESLPWPDPERVRAWWSMHAGRFQAGERYFMGAPPSWSHCVQVLGDAGQRQRLAAAEYLCLLRPGTPLFQTSAPAWRQQHRLGHMPAA</sequence>
<protein>
    <submittedName>
        <fullName evidence="2">Uncharacterized protein (TIGR02270 family)</fullName>
    </submittedName>
</protein>
<proteinExistence type="predicted"/>
<dbReference type="Gene3D" id="1.25.10.10">
    <property type="entry name" value="Leucine-rich Repeat Variant"/>
    <property type="match status" value="1"/>
</dbReference>
<dbReference type="Proteomes" id="UP001242045">
    <property type="component" value="Unassembled WGS sequence"/>
</dbReference>
<dbReference type="EMBL" id="JAUSRD010000020">
    <property type="protein sequence ID" value="MDP9896736.1"/>
    <property type="molecule type" value="Genomic_DNA"/>
</dbReference>
<feature type="region of interest" description="Disordered" evidence="1">
    <location>
        <begin position="311"/>
        <end position="342"/>
    </location>
</feature>
<dbReference type="AlphaFoldDB" id="A0AAW8D5W1"/>
<reference evidence="2" key="1">
    <citation type="submission" date="2023-07" db="EMBL/GenBank/DDBJ databases">
        <title>Sorghum-associated microbial communities from plants grown in Nebraska, USA.</title>
        <authorList>
            <person name="Schachtman D."/>
        </authorList>
    </citation>
    <scope>NUCLEOTIDE SEQUENCE</scope>
    <source>
        <strain evidence="2">DS3754</strain>
    </source>
</reference>
<evidence type="ECO:0000256" key="1">
    <source>
        <dbReference type="SAM" id="MobiDB-lite"/>
    </source>
</evidence>
<dbReference type="Pfam" id="PF13646">
    <property type="entry name" value="HEAT_2"/>
    <property type="match status" value="1"/>
</dbReference>
<dbReference type="InterPro" id="IPR016024">
    <property type="entry name" value="ARM-type_fold"/>
</dbReference>
<dbReference type="NCBIfam" id="TIGR02270">
    <property type="entry name" value="TIGR02270 family protein"/>
    <property type="match status" value="1"/>
</dbReference>
<gene>
    <name evidence="2" type="ORF">J2W31_005872</name>
</gene>
<dbReference type="InterPro" id="IPR011959">
    <property type="entry name" value="CHP02270"/>
</dbReference>